<proteinExistence type="predicted"/>
<dbReference type="InterPro" id="IPR009683">
    <property type="entry name" value="Extensin-like_C"/>
</dbReference>
<gene>
    <name evidence="3" type="ORF">DEP91_01480</name>
</gene>
<evidence type="ECO:0000313" key="4">
    <source>
        <dbReference type="Proteomes" id="UP000262699"/>
    </source>
</evidence>
<dbReference type="Pfam" id="PF06904">
    <property type="entry name" value="Extensin-like_C"/>
    <property type="match status" value="1"/>
</dbReference>
<evidence type="ECO:0000259" key="2">
    <source>
        <dbReference type="Pfam" id="PF06904"/>
    </source>
</evidence>
<feature type="compositionally biased region" description="Pro residues" evidence="1">
    <location>
        <begin position="42"/>
        <end position="52"/>
    </location>
</feature>
<sequence length="226" mass="24429">MRIGRIGLAGLAPLALLACVSGDDRPEPRRPAASAPKRRPPPKPVVREPPPAETRQCLADLDADRVEYRTLPAQDFGGGCVVVGAVQLLDIGVPVSGLKSMRCPLARNFSNWVRYGVAPAAKQMLGSDLTRIESYGTFNCRAIAGSGKLSEHGRANAVDVAVFVLADGRRVSVLDDWNGGSDEERRFLRTVFQSACRRFVTALGPEYNAAHANHFHLDMGGRPLCR</sequence>
<protein>
    <submittedName>
        <fullName evidence="3">Extensin</fullName>
    </submittedName>
</protein>
<name>A0A3D0W852_9SPHN</name>
<dbReference type="PROSITE" id="PS51257">
    <property type="entry name" value="PROKAR_LIPOPROTEIN"/>
    <property type="match status" value="1"/>
</dbReference>
<dbReference type="AlphaFoldDB" id="A0A3D0W852"/>
<reference evidence="3 4" key="1">
    <citation type="journal article" date="2018" name="Nat. Biotechnol.">
        <title>A standardized bacterial taxonomy based on genome phylogeny substantially revises the tree of life.</title>
        <authorList>
            <person name="Parks D.H."/>
            <person name="Chuvochina M."/>
            <person name="Waite D.W."/>
            <person name="Rinke C."/>
            <person name="Skarshewski A."/>
            <person name="Chaumeil P.A."/>
            <person name="Hugenholtz P."/>
        </authorList>
    </citation>
    <scope>NUCLEOTIDE SEQUENCE [LARGE SCALE GENOMIC DNA]</scope>
    <source>
        <strain evidence="3">UBA9015</strain>
    </source>
</reference>
<feature type="domain" description="Extensin-like C-terminal" evidence="2">
    <location>
        <begin position="56"/>
        <end position="226"/>
    </location>
</feature>
<organism evidence="3 4">
    <name type="scientific">Sphingomonas bacterium</name>
    <dbReference type="NCBI Taxonomy" id="1895847"/>
    <lineage>
        <taxon>Bacteria</taxon>
        <taxon>Pseudomonadati</taxon>
        <taxon>Pseudomonadota</taxon>
        <taxon>Alphaproteobacteria</taxon>
        <taxon>Sphingomonadales</taxon>
        <taxon>Sphingomonadaceae</taxon>
        <taxon>Sphingomonas</taxon>
    </lineage>
</organism>
<evidence type="ECO:0000313" key="3">
    <source>
        <dbReference type="EMBL" id="HCB74840.1"/>
    </source>
</evidence>
<feature type="region of interest" description="Disordered" evidence="1">
    <location>
        <begin position="21"/>
        <end position="53"/>
    </location>
</feature>
<comment type="caution">
    <text evidence="3">The sequence shown here is derived from an EMBL/GenBank/DDBJ whole genome shotgun (WGS) entry which is preliminary data.</text>
</comment>
<dbReference type="Proteomes" id="UP000262699">
    <property type="component" value="Unassembled WGS sequence"/>
</dbReference>
<evidence type="ECO:0000256" key="1">
    <source>
        <dbReference type="SAM" id="MobiDB-lite"/>
    </source>
</evidence>
<dbReference type="EMBL" id="DOYJ01000047">
    <property type="protein sequence ID" value="HCB74840.1"/>
    <property type="molecule type" value="Genomic_DNA"/>
</dbReference>
<accession>A0A3D0W852</accession>